<dbReference type="EMBL" id="BLLK01000045">
    <property type="protein sequence ID" value="GFH51056.1"/>
    <property type="molecule type" value="Genomic_DNA"/>
</dbReference>
<keyword evidence="3" id="KW-0249">Electron transport</keyword>
<evidence type="ECO:0000256" key="7">
    <source>
        <dbReference type="SAM" id="SignalP"/>
    </source>
</evidence>
<keyword evidence="5" id="KW-0175">Coiled coil</keyword>
<dbReference type="Pfam" id="PF00301">
    <property type="entry name" value="Rubredoxin"/>
    <property type="match status" value="1"/>
</dbReference>
<feature type="signal peptide" evidence="7">
    <location>
        <begin position="1"/>
        <end position="18"/>
    </location>
</feature>
<keyword evidence="10" id="KW-1185">Reference proteome</keyword>
<name>A0AAD3CRW0_9STRA</name>
<keyword evidence="6" id="KW-1133">Transmembrane helix</keyword>
<dbReference type="PROSITE" id="PS50903">
    <property type="entry name" value="RUBREDOXIN_LIKE"/>
    <property type="match status" value="1"/>
</dbReference>
<evidence type="ECO:0000256" key="1">
    <source>
        <dbReference type="ARBA" id="ARBA00022448"/>
    </source>
</evidence>
<evidence type="ECO:0000256" key="4">
    <source>
        <dbReference type="ARBA" id="ARBA00023004"/>
    </source>
</evidence>
<evidence type="ECO:0000313" key="9">
    <source>
        <dbReference type="EMBL" id="GFH51056.1"/>
    </source>
</evidence>
<comment type="caution">
    <text evidence="9">The sequence shown here is derived from an EMBL/GenBank/DDBJ whole genome shotgun (WGS) entry which is preliminary data.</text>
</comment>
<dbReference type="InterPro" id="IPR050526">
    <property type="entry name" value="Rubredoxin_ET"/>
</dbReference>
<keyword evidence="6" id="KW-0472">Membrane</keyword>
<organism evidence="9 10">
    <name type="scientific">Chaetoceros tenuissimus</name>
    <dbReference type="NCBI Taxonomy" id="426638"/>
    <lineage>
        <taxon>Eukaryota</taxon>
        <taxon>Sar</taxon>
        <taxon>Stramenopiles</taxon>
        <taxon>Ochrophyta</taxon>
        <taxon>Bacillariophyta</taxon>
        <taxon>Coscinodiscophyceae</taxon>
        <taxon>Chaetocerotophycidae</taxon>
        <taxon>Chaetocerotales</taxon>
        <taxon>Chaetocerotaceae</taxon>
        <taxon>Chaetoceros</taxon>
    </lineage>
</organism>
<proteinExistence type="predicted"/>
<keyword evidence="2" id="KW-0479">Metal-binding</keyword>
<keyword evidence="4" id="KW-0408">Iron</keyword>
<dbReference type="GO" id="GO:0009055">
    <property type="term" value="F:electron transfer activity"/>
    <property type="evidence" value="ECO:0007669"/>
    <property type="project" value="TreeGrafter"/>
</dbReference>
<sequence length="191" mass="21047">MNQIALFLAIIFIAQCNAFAPMNMPSTRATYSRSTVSFRMAESTESSEAPAEAPVEEEEVELDAATKLAMEKQKRADELRAQEVFMKRSTGIHKCSNCDWEYDEKKGDSYMIGGMIKPDTPFSELPSNWRCPTCRASKDNFVEVTEEIPGFEVNQGYGLGGNSMTSGQKSGLVFGGLGLFFLLFLAGYGLS</sequence>
<dbReference type="SUPFAM" id="SSF57802">
    <property type="entry name" value="Rubredoxin-like"/>
    <property type="match status" value="1"/>
</dbReference>
<evidence type="ECO:0000256" key="5">
    <source>
        <dbReference type="SAM" id="Coils"/>
    </source>
</evidence>
<feature type="domain" description="Rubredoxin-like" evidence="8">
    <location>
        <begin position="90"/>
        <end position="144"/>
    </location>
</feature>
<dbReference type="InterPro" id="IPR024934">
    <property type="entry name" value="Rubredoxin-like_dom"/>
</dbReference>
<evidence type="ECO:0000256" key="2">
    <source>
        <dbReference type="ARBA" id="ARBA00022723"/>
    </source>
</evidence>
<keyword evidence="7" id="KW-0732">Signal</keyword>
<dbReference type="InterPro" id="IPR024935">
    <property type="entry name" value="Rubredoxin_dom"/>
</dbReference>
<dbReference type="GO" id="GO:0005506">
    <property type="term" value="F:iron ion binding"/>
    <property type="evidence" value="ECO:0007669"/>
    <property type="project" value="InterPro"/>
</dbReference>
<reference evidence="9 10" key="1">
    <citation type="journal article" date="2021" name="Sci. Rep.">
        <title>The genome of the diatom Chaetoceros tenuissimus carries an ancient integrated fragment of an extant virus.</title>
        <authorList>
            <person name="Hongo Y."/>
            <person name="Kimura K."/>
            <person name="Takaki Y."/>
            <person name="Yoshida Y."/>
            <person name="Baba S."/>
            <person name="Kobayashi G."/>
            <person name="Nagasaki K."/>
            <person name="Hano T."/>
            <person name="Tomaru Y."/>
        </authorList>
    </citation>
    <scope>NUCLEOTIDE SEQUENCE [LARGE SCALE GENOMIC DNA]</scope>
    <source>
        <strain evidence="9 10">NIES-3715</strain>
    </source>
</reference>
<evidence type="ECO:0000256" key="6">
    <source>
        <dbReference type="SAM" id="Phobius"/>
    </source>
</evidence>
<dbReference type="GO" id="GO:0043448">
    <property type="term" value="P:alkane catabolic process"/>
    <property type="evidence" value="ECO:0007669"/>
    <property type="project" value="TreeGrafter"/>
</dbReference>
<keyword evidence="1" id="KW-0813">Transport</keyword>
<dbReference type="Gene3D" id="2.20.28.10">
    <property type="match status" value="1"/>
</dbReference>
<evidence type="ECO:0000256" key="3">
    <source>
        <dbReference type="ARBA" id="ARBA00022982"/>
    </source>
</evidence>
<feature type="chain" id="PRO_5042233285" description="Rubredoxin-like domain-containing protein" evidence="7">
    <location>
        <begin position="19"/>
        <end position="191"/>
    </location>
</feature>
<dbReference type="PANTHER" id="PTHR47627">
    <property type="entry name" value="RUBREDOXIN"/>
    <property type="match status" value="1"/>
</dbReference>
<dbReference type="Proteomes" id="UP001054902">
    <property type="component" value="Unassembled WGS sequence"/>
</dbReference>
<gene>
    <name evidence="9" type="ORF">CTEN210_07532</name>
</gene>
<protein>
    <recommendedName>
        <fullName evidence="8">Rubredoxin-like domain-containing protein</fullName>
    </recommendedName>
</protein>
<dbReference type="PANTHER" id="PTHR47627:SF1">
    <property type="entry name" value="RUBREDOXIN-1-RELATED"/>
    <property type="match status" value="1"/>
</dbReference>
<feature type="transmembrane region" description="Helical" evidence="6">
    <location>
        <begin position="172"/>
        <end position="190"/>
    </location>
</feature>
<dbReference type="CDD" id="cd00730">
    <property type="entry name" value="rubredoxin"/>
    <property type="match status" value="1"/>
</dbReference>
<dbReference type="AlphaFoldDB" id="A0AAD3CRW0"/>
<evidence type="ECO:0000313" key="10">
    <source>
        <dbReference type="Proteomes" id="UP001054902"/>
    </source>
</evidence>
<accession>A0AAD3CRW0</accession>
<evidence type="ECO:0000259" key="8">
    <source>
        <dbReference type="PROSITE" id="PS50903"/>
    </source>
</evidence>
<keyword evidence="6" id="KW-0812">Transmembrane</keyword>
<feature type="coiled-coil region" evidence="5">
    <location>
        <begin position="55"/>
        <end position="82"/>
    </location>
</feature>